<dbReference type="EMBL" id="QPFP01000081">
    <property type="protein sequence ID" value="TEB23127.1"/>
    <property type="molecule type" value="Genomic_DNA"/>
</dbReference>
<accession>A0A4Y7SML9</accession>
<gene>
    <name evidence="2" type="ORF">FA13DRAFT_1455575</name>
</gene>
<comment type="caution">
    <text evidence="2">The sequence shown here is derived from an EMBL/GenBank/DDBJ whole genome shotgun (WGS) entry which is preliminary data.</text>
</comment>
<reference evidence="2 3" key="1">
    <citation type="journal article" date="2019" name="Nat. Ecol. Evol.">
        <title>Megaphylogeny resolves global patterns of mushroom evolution.</title>
        <authorList>
            <person name="Varga T."/>
            <person name="Krizsan K."/>
            <person name="Foldi C."/>
            <person name="Dima B."/>
            <person name="Sanchez-Garcia M."/>
            <person name="Sanchez-Ramirez S."/>
            <person name="Szollosi G.J."/>
            <person name="Szarkandi J.G."/>
            <person name="Papp V."/>
            <person name="Albert L."/>
            <person name="Andreopoulos W."/>
            <person name="Angelini C."/>
            <person name="Antonin V."/>
            <person name="Barry K.W."/>
            <person name="Bougher N.L."/>
            <person name="Buchanan P."/>
            <person name="Buyck B."/>
            <person name="Bense V."/>
            <person name="Catcheside P."/>
            <person name="Chovatia M."/>
            <person name="Cooper J."/>
            <person name="Damon W."/>
            <person name="Desjardin D."/>
            <person name="Finy P."/>
            <person name="Geml J."/>
            <person name="Haridas S."/>
            <person name="Hughes K."/>
            <person name="Justo A."/>
            <person name="Karasinski D."/>
            <person name="Kautmanova I."/>
            <person name="Kiss B."/>
            <person name="Kocsube S."/>
            <person name="Kotiranta H."/>
            <person name="LaButti K.M."/>
            <person name="Lechner B.E."/>
            <person name="Liimatainen K."/>
            <person name="Lipzen A."/>
            <person name="Lukacs Z."/>
            <person name="Mihaltcheva S."/>
            <person name="Morgado L.N."/>
            <person name="Niskanen T."/>
            <person name="Noordeloos M.E."/>
            <person name="Ohm R.A."/>
            <person name="Ortiz-Santana B."/>
            <person name="Ovrebo C."/>
            <person name="Racz N."/>
            <person name="Riley R."/>
            <person name="Savchenko A."/>
            <person name="Shiryaev A."/>
            <person name="Soop K."/>
            <person name="Spirin V."/>
            <person name="Szebenyi C."/>
            <person name="Tomsovsky M."/>
            <person name="Tulloss R.E."/>
            <person name="Uehling J."/>
            <person name="Grigoriev I.V."/>
            <person name="Vagvolgyi C."/>
            <person name="Papp T."/>
            <person name="Martin F.M."/>
            <person name="Miettinen O."/>
            <person name="Hibbett D.S."/>
            <person name="Nagy L.G."/>
        </authorList>
    </citation>
    <scope>NUCLEOTIDE SEQUENCE [LARGE SCALE GENOMIC DNA]</scope>
    <source>
        <strain evidence="2 3">FP101781</strain>
    </source>
</reference>
<protein>
    <submittedName>
        <fullName evidence="2">Uncharacterized protein</fullName>
    </submittedName>
</protein>
<name>A0A4Y7SML9_COPMI</name>
<feature type="compositionally biased region" description="Basic and acidic residues" evidence="1">
    <location>
        <begin position="361"/>
        <end position="375"/>
    </location>
</feature>
<proteinExistence type="predicted"/>
<feature type="region of interest" description="Disordered" evidence="1">
    <location>
        <begin position="360"/>
        <end position="382"/>
    </location>
</feature>
<keyword evidence="3" id="KW-1185">Reference proteome</keyword>
<dbReference type="Proteomes" id="UP000298030">
    <property type="component" value="Unassembled WGS sequence"/>
</dbReference>
<evidence type="ECO:0000313" key="2">
    <source>
        <dbReference type="EMBL" id="TEB23127.1"/>
    </source>
</evidence>
<evidence type="ECO:0000256" key="1">
    <source>
        <dbReference type="SAM" id="MobiDB-lite"/>
    </source>
</evidence>
<sequence length="382" mass="42755">MGDTHLETLPGPVRYGISADGLGVVSDFGLLLPLAALLYVDLSLSYQHRPWRYTRSDVAAGSPLLDSTRRFKPLLDSSPSAHRHSQTLRPRNAVPHSKWRSFSHSPNPAYLHEPVQQRCLLFSAARIRCVPGRTSTLLPHSNPPPVSSSASKATTFNHCPPRNVAALLPSISSISARRSVILPSLSLISSVRHDPQASTVFHPLSCARLRIRRWNAGTIVPVPRPSCAVTCRCSQPYLPPSSLTTVPNPTPRADTPTCLHAVQPLRPLARPRIHRPPRSLRIPRTKRIAWPQMKRDETQGTSRTPNRPPRYCCTIFKASRPRSPMRLSAYPRHLRPRNWIPNTKFPQVLGPVAEAQTKLARRTEGRRRERNEVETSKNSFAF</sequence>
<organism evidence="2 3">
    <name type="scientific">Coprinellus micaceus</name>
    <name type="common">Glistening ink-cap mushroom</name>
    <name type="synonym">Coprinus micaceus</name>
    <dbReference type="NCBI Taxonomy" id="71717"/>
    <lineage>
        <taxon>Eukaryota</taxon>
        <taxon>Fungi</taxon>
        <taxon>Dikarya</taxon>
        <taxon>Basidiomycota</taxon>
        <taxon>Agaricomycotina</taxon>
        <taxon>Agaricomycetes</taxon>
        <taxon>Agaricomycetidae</taxon>
        <taxon>Agaricales</taxon>
        <taxon>Agaricineae</taxon>
        <taxon>Psathyrellaceae</taxon>
        <taxon>Coprinellus</taxon>
    </lineage>
</organism>
<evidence type="ECO:0000313" key="3">
    <source>
        <dbReference type="Proteomes" id="UP000298030"/>
    </source>
</evidence>
<feature type="region of interest" description="Disordered" evidence="1">
    <location>
        <begin position="75"/>
        <end position="99"/>
    </location>
</feature>
<dbReference type="AlphaFoldDB" id="A0A4Y7SML9"/>